<organism evidence="1">
    <name type="scientific">Streptomyces auratus AGR0001</name>
    <dbReference type="NCBI Taxonomy" id="1160718"/>
    <lineage>
        <taxon>Bacteria</taxon>
        <taxon>Bacillati</taxon>
        <taxon>Actinomycetota</taxon>
        <taxon>Actinomycetes</taxon>
        <taxon>Kitasatosporales</taxon>
        <taxon>Streptomycetaceae</taxon>
        <taxon>Streptomyces</taxon>
    </lineage>
</organism>
<reference evidence="1" key="1">
    <citation type="journal article" date="2012" name="J. Bacteriol.">
        <title>Genome Sequence of Streptomyces auratus Strain AGR0001, a Phoslactomycin-Producing Actinomycete.</title>
        <authorList>
            <person name="Han X."/>
            <person name="Li M."/>
            <person name="Ding Z."/>
            <person name="Zhao J."/>
            <person name="Ji K."/>
            <person name="Wen M."/>
            <person name="Lu T."/>
        </authorList>
    </citation>
    <scope>NUCLEOTIDE SEQUENCE [LARGE SCALE GENOMIC DNA]</scope>
    <source>
        <strain evidence="1">AGR0001</strain>
    </source>
</reference>
<comment type="caution">
    <text evidence="1">The sequence shown here is derived from an EMBL/GenBank/DDBJ whole genome shotgun (WGS) entry which is preliminary data.</text>
</comment>
<protein>
    <submittedName>
        <fullName evidence="1">Uncharacterized protein</fullName>
    </submittedName>
</protein>
<dbReference type="EMBL" id="AJGV01000056">
    <property type="protein sequence ID" value="EJJ07731.1"/>
    <property type="molecule type" value="Genomic_DNA"/>
</dbReference>
<dbReference type="AlphaFoldDB" id="J2A0S4"/>
<gene>
    <name evidence="1" type="ORF">SU9_07160</name>
</gene>
<evidence type="ECO:0000313" key="1">
    <source>
        <dbReference type="EMBL" id="EJJ07731.1"/>
    </source>
</evidence>
<sequence>MIRAAAAWARREAKPRPRIWARPMAMTIQPPREISSSRCPLNSRLAAVLAAPSGTSVVASPR</sequence>
<accession>J2A0S4</accession>
<dbReference type="HOGENOM" id="CLU_2902124_0_0_11"/>
<proteinExistence type="predicted"/>
<name>J2A0S4_9ACTN</name>